<dbReference type="KEGG" id="scs:Sta7437_3079"/>
<evidence type="ECO:0000313" key="19">
    <source>
        <dbReference type="Proteomes" id="UP000010473"/>
    </source>
</evidence>
<feature type="transmembrane region" description="Helical" evidence="17">
    <location>
        <begin position="237"/>
        <end position="257"/>
    </location>
</feature>
<feature type="transmembrane region" description="Helical" evidence="17">
    <location>
        <begin position="132"/>
        <end position="152"/>
    </location>
</feature>
<comment type="miscellaneous">
    <text evidence="17">Bacitracin is thought to be involved in the inhibition of peptidoglycan synthesis by sequestering undecaprenyl diphosphate, thereby reducing the pool of lipid carrier available.</text>
</comment>
<dbReference type="GO" id="GO:0046677">
    <property type="term" value="P:response to antibiotic"/>
    <property type="evidence" value="ECO:0007669"/>
    <property type="project" value="UniProtKB-UniRule"/>
</dbReference>
<dbReference type="OrthoDB" id="9808289at2"/>
<evidence type="ECO:0000256" key="13">
    <source>
        <dbReference type="ARBA" id="ARBA00023316"/>
    </source>
</evidence>
<evidence type="ECO:0000256" key="8">
    <source>
        <dbReference type="ARBA" id="ARBA00022960"/>
    </source>
</evidence>
<feature type="transmembrane region" description="Helical" evidence="17">
    <location>
        <begin position="88"/>
        <end position="108"/>
    </location>
</feature>
<proteinExistence type="inferred from homology"/>
<keyword evidence="8 17" id="KW-0133">Cell shape</keyword>
<evidence type="ECO:0000256" key="3">
    <source>
        <dbReference type="ARBA" id="ARBA00012374"/>
    </source>
</evidence>
<dbReference type="GO" id="GO:0050380">
    <property type="term" value="F:undecaprenyl-diphosphatase activity"/>
    <property type="evidence" value="ECO:0007669"/>
    <property type="project" value="UniProtKB-UniRule"/>
</dbReference>
<evidence type="ECO:0000256" key="9">
    <source>
        <dbReference type="ARBA" id="ARBA00022984"/>
    </source>
</evidence>
<keyword evidence="13 17" id="KW-0961">Cell wall biogenesis/degradation</keyword>
<comment type="function">
    <text evidence="17">Catalyzes the dephosphorylation of undecaprenyl diphosphate (UPP). Confers resistance to bacitracin.</text>
</comment>
<dbReference type="eggNOG" id="COG1968">
    <property type="taxonomic scope" value="Bacteria"/>
</dbReference>
<evidence type="ECO:0000256" key="7">
    <source>
        <dbReference type="ARBA" id="ARBA00022801"/>
    </source>
</evidence>
<name>K9XWY2_STAC7</name>
<feature type="transmembrane region" description="Helical" evidence="17">
    <location>
        <begin position="164"/>
        <end position="183"/>
    </location>
</feature>
<evidence type="ECO:0000313" key="18">
    <source>
        <dbReference type="EMBL" id="AFZ36591.1"/>
    </source>
</evidence>
<accession>K9XWY2</accession>
<comment type="subcellular location">
    <subcellularLocation>
        <location evidence="17">Cell inner membrane</location>
        <topology evidence="17">Multi-pass membrane protein</topology>
    </subcellularLocation>
    <subcellularLocation>
        <location evidence="1">Cell membrane</location>
        <topology evidence="1">Multi-pass membrane protein</topology>
    </subcellularLocation>
</comment>
<evidence type="ECO:0000256" key="1">
    <source>
        <dbReference type="ARBA" id="ARBA00004651"/>
    </source>
</evidence>
<dbReference type="PATRIC" id="fig|111780.3.peg.3199"/>
<keyword evidence="5 17" id="KW-1003">Cell membrane</keyword>
<keyword evidence="6 17" id="KW-0812">Transmembrane</keyword>
<comment type="catalytic activity">
    <reaction evidence="16 17">
        <text>di-trans,octa-cis-undecaprenyl diphosphate + H2O = di-trans,octa-cis-undecaprenyl phosphate + phosphate + H(+)</text>
        <dbReference type="Rhea" id="RHEA:28094"/>
        <dbReference type="ChEBI" id="CHEBI:15377"/>
        <dbReference type="ChEBI" id="CHEBI:15378"/>
        <dbReference type="ChEBI" id="CHEBI:43474"/>
        <dbReference type="ChEBI" id="CHEBI:58405"/>
        <dbReference type="ChEBI" id="CHEBI:60392"/>
        <dbReference type="EC" id="3.6.1.27"/>
    </reaction>
</comment>
<evidence type="ECO:0000256" key="17">
    <source>
        <dbReference type="HAMAP-Rule" id="MF_01006"/>
    </source>
</evidence>
<organism evidence="18 19">
    <name type="scientific">Stanieria cyanosphaera (strain ATCC 29371 / PCC 7437)</name>
    <dbReference type="NCBI Taxonomy" id="111780"/>
    <lineage>
        <taxon>Bacteria</taxon>
        <taxon>Bacillati</taxon>
        <taxon>Cyanobacteriota</taxon>
        <taxon>Cyanophyceae</taxon>
        <taxon>Pleurocapsales</taxon>
        <taxon>Dermocarpellaceae</taxon>
        <taxon>Stanieria</taxon>
    </lineage>
</organism>
<reference evidence="19" key="1">
    <citation type="journal article" date="2013" name="Proc. Natl. Acad. Sci. U.S.A.">
        <title>Improving the coverage of the cyanobacterial phylum using diversity-driven genome sequencing.</title>
        <authorList>
            <person name="Shih P.M."/>
            <person name="Wu D."/>
            <person name="Latifi A."/>
            <person name="Axen S.D."/>
            <person name="Fewer D.P."/>
            <person name="Talla E."/>
            <person name="Calteau A."/>
            <person name="Cai F."/>
            <person name="Tandeau de Marsac N."/>
            <person name="Rippka R."/>
            <person name="Herdman M."/>
            <person name="Sivonen K."/>
            <person name="Coursin T."/>
            <person name="Laurent T."/>
            <person name="Goodwin L."/>
            <person name="Nolan M."/>
            <person name="Davenport K.W."/>
            <person name="Han C.S."/>
            <person name="Rubin E.M."/>
            <person name="Eisen J.A."/>
            <person name="Woyke T."/>
            <person name="Gugger M."/>
            <person name="Kerfeld C.A."/>
        </authorList>
    </citation>
    <scope>NUCLEOTIDE SEQUENCE [LARGE SCALE GENOMIC DNA]</scope>
    <source>
        <strain evidence="19">ATCC 29371 / PCC 7437</strain>
    </source>
</reference>
<gene>
    <name evidence="17" type="primary">uppP</name>
    <name evidence="18" type="ordered locus">Sta7437_3079</name>
</gene>
<dbReference type="HOGENOM" id="CLU_060296_1_0_3"/>
<dbReference type="PANTHER" id="PTHR30622:SF4">
    <property type="entry name" value="UNDECAPRENYL-DIPHOSPHATASE"/>
    <property type="match status" value="1"/>
</dbReference>
<evidence type="ECO:0000256" key="14">
    <source>
        <dbReference type="ARBA" id="ARBA00032707"/>
    </source>
</evidence>
<protein>
    <recommendedName>
        <fullName evidence="4 17">Undecaprenyl-diphosphatase</fullName>
        <ecNumber evidence="3 17">3.6.1.27</ecNumber>
    </recommendedName>
    <alternativeName>
        <fullName evidence="15 17">Bacitracin resistance protein</fullName>
    </alternativeName>
    <alternativeName>
        <fullName evidence="14 17">Undecaprenyl pyrophosphate phosphatase</fullName>
    </alternativeName>
</protein>
<evidence type="ECO:0000256" key="12">
    <source>
        <dbReference type="ARBA" id="ARBA00023251"/>
    </source>
</evidence>
<dbReference type="Pfam" id="PF02673">
    <property type="entry name" value="BacA"/>
    <property type="match status" value="1"/>
</dbReference>
<dbReference type="Proteomes" id="UP000010473">
    <property type="component" value="Chromosome"/>
</dbReference>
<dbReference type="InterPro" id="IPR003824">
    <property type="entry name" value="UppP"/>
</dbReference>
<dbReference type="EC" id="3.6.1.27" evidence="3 17"/>
<evidence type="ECO:0000256" key="10">
    <source>
        <dbReference type="ARBA" id="ARBA00022989"/>
    </source>
</evidence>
<dbReference type="GO" id="GO:0005886">
    <property type="term" value="C:plasma membrane"/>
    <property type="evidence" value="ECO:0007669"/>
    <property type="project" value="UniProtKB-SubCell"/>
</dbReference>
<dbReference type="GO" id="GO:0009252">
    <property type="term" value="P:peptidoglycan biosynthetic process"/>
    <property type="evidence" value="ECO:0007669"/>
    <property type="project" value="UniProtKB-KW"/>
</dbReference>
<feature type="transmembrane region" description="Helical" evidence="17">
    <location>
        <begin position="269"/>
        <end position="292"/>
    </location>
</feature>
<keyword evidence="11 17" id="KW-0472">Membrane</keyword>
<evidence type="ECO:0000256" key="11">
    <source>
        <dbReference type="ARBA" id="ARBA00023136"/>
    </source>
</evidence>
<evidence type="ECO:0000256" key="2">
    <source>
        <dbReference type="ARBA" id="ARBA00010621"/>
    </source>
</evidence>
<keyword evidence="7 17" id="KW-0378">Hydrolase</keyword>
<dbReference type="EMBL" id="CP003653">
    <property type="protein sequence ID" value="AFZ36591.1"/>
    <property type="molecule type" value="Genomic_DNA"/>
</dbReference>
<dbReference type="AlphaFoldDB" id="K9XWY2"/>
<dbReference type="NCBIfam" id="TIGR00753">
    <property type="entry name" value="undec_PP_bacA"/>
    <property type="match status" value="1"/>
</dbReference>
<feature type="transmembrane region" description="Helical" evidence="17">
    <location>
        <begin position="304"/>
        <end position="323"/>
    </location>
</feature>
<evidence type="ECO:0000256" key="16">
    <source>
        <dbReference type="ARBA" id="ARBA00047594"/>
    </source>
</evidence>
<dbReference type="HAMAP" id="MF_01006">
    <property type="entry name" value="Undec_diphosphatase"/>
    <property type="match status" value="1"/>
</dbReference>
<keyword evidence="12 17" id="KW-0046">Antibiotic resistance</keyword>
<dbReference type="RefSeq" id="WP_015194256.1">
    <property type="nucleotide sequence ID" value="NC_019748.1"/>
</dbReference>
<dbReference type="GO" id="GO:0008360">
    <property type="term" value="P:regulation of cell shape"/>
    <property type="evidence" value="ECO:0007669"/>
    <property type="project" value="UniProtKB-KW"/>
</dbReference>
<evidence type="ECO:0000256" key="5">
    <source>
        <dbReference type="ARBA" id="ARBA00022475"/>
    </source>
</evidence>
<evidence type="ECO:0000256" key="4">
    <source>
        <dbReference type="ARBA" id="ARBA00021581"/>
    </source>
</evidence>
<dbReference type="GO" id="GO:0071555">
    <property type="term" value="P:cell wall organization"/>
    <property type="evidence" value="ECO:0007669"/>
    <property type="project" value="UniProtKB-KW"/>
</dbReference>
<keyword evidence="17" id="KW-0997">Cell inner membrane</keyword>
<evidence type="ECO:0000256" key="6">
    <source>
        <dbReference type="ARBA" id="ARBA00022692"/>
    </source>
</evidence>
<comment type="similarity">
    <text evidence="2 17">Belongs to the UppP family.</text>
</comment>
<evidence type="ECO:0000256" key="15">
    <source>
        <dbReference type="ARBA" id="ARBA00032932"/>
    </source>
</evidence>
<keyword evidence="9 17" id="KW-0573">Peptidoglycan synthesis</keyword>
<dbReference type="NCBIfam" id="NF001394">
    <property type="entry name" value="PRK00281.2-5"/>
    <property type="match status" value="1"/>
</dbReference>
<sequence length="326" mass="35022">MTRLRQKNLISLGLFIFGLITSLGLATIINSGMVVAQAKPSQVNDLSQLNLVQAIVLGFVQGMTEFIPISSTAHLKAIPVFLGWGDPGVSFTAVIQLGSIVAVLWYFWSDLSKIAVGMVKAIRDSDYQSQDFWLALGITVGTIPIVIGGLLIKALIPDFDNSPLRSMTAIAIASIIMALLLALSEKVGTQRRNFEKLTARDGILMGCAQALALIPGVSRSGSTLTAGLLINLERATAARFSFLLGLPAITLAGLVELKDALDQGLADSGFVPLLAGVISSAVFSYLAIAWLIKFLQKRSTWVFVWYRLAFGVFILVAIAFGWLSNY</sequence>
<dbReference type="PANTHER" id="PTHR30622">
    <property type="entry name" value="UNDECAPRENYL-DIPHOSPHATASE"/>
    <property type="match status" value="1"/>
</dbReference>
<keyword evidence="19" id="KW-1185">Reference proteome</keyword>
<keyword evidence="10 17" id="KW-1133">Transmembrane helix</keyword>
<dbReference type="STRING" id="111780.Sta7437_3079"/>